<evidence type="ECO:0000313" key="1">
    <source>
        <dbReference type="EMBL" id="RYJ41784.1"/>
    </source>
</evidence>
<gene>
    <name evidence="1" type="ORF">NU09_2709</name>
</gene>
<sequence length="48" mass="5521">MNFYKNFIHALPVLFLSFFLILTGCDKNDDTDNSLPPATQTETFLHVM</sequence>
<accession>A0A444W7F6</accession>
<dbReference type="EMBL" id="JUIW01000009">
    <property type="protein sequence ID" value="RYJ41784.1"/>
    <property type="molecule type" value="Genomic_DNA"/>
</dbReference>
<name>A0A444W7F6_9FLAO</name>
<keyword evidence="2" id="KW-1185">Reference proteome</keyword>
<reference evidence="1 2" key="1">
    <citation type="submission" date="2014-12" db="EMBL/GenBank/DDBJ databases">
        <title>Genome sequence of Flavobacterium beibuense RSKm HC5.</title>
        <authorList>
            <person name="Kim J.F."/>
            <person name="Song J.Y."/>
            <person name="Kwak M.-J."/>
            <person name="Lee S.-W."/>
        </authorList>
    </citation>
    <scope>NUCLEOTIDE SEQUENCE [LARGE SCALE GENOMIC DNA]</scope>
    <source>
        <strain evidence="1 2">RSKm HC5</strain>
    </source>
</reference>
<evidence type="ECO:0000313" key="2">
    <source>
        <dbReference type="Proteomes" id="UP000289775"/>
    </source>
</evidence>
<comment type="caution">
    <text evidence="1">The sequence shown here is derived from an EMBL/GenBank/DDBJ whole genome shotgun (WGS) entry which is preliminary data.</text>
</comment>
<evidence type="ECO:0008006" key="3">
    <source>
        <dbReference type="Google" id="ProtNLM"/>
    </source>
</evidence>
<protein>
    <recommendedName>
        <fullName evidence="3">Lipoprotein</fullName>
    </recommendedName>
</protein>
<dbReference type="AlphaFoldDB" id="A0A444W7F6"/>
<proteinExistence type="predicted"/>
<dbReference type="PROSITE" id="PS51257">
    <property type="entry name" value="PROKAR_LIPOPROTEIN"/>
    <property type="match status" value="1"/>
</dbReference>
<dbReference type="Proteomes" id="UP000289775">
    <property type="component" value="Unassembled WGS sequence"/>
</dbReference>
<organism evidence="1 2">
    <name type="scientific">Flavobacterium beibuense</name>
    <dbReference type="NCBI Taxonomy" id="657326"/>
    <lineage>
        <taxon>Bacteria</taxon>
        <taxon>Pseudomonadati</taxon>
        <taxon>Bacteroidota</taxon>
        <taxon>Flavobacteriia</taxon>
        <taxon>Flavobacteriales</taxon>
        <taxon>Flavobacteriaceae</taxon>
        <taxon>Flavobacterium</taxon>
    </lineage>
</organism>